<dbReference type="OrthoDB" id="5730382at2"/>
<dbReference type="Gene3D" id="3.90.226.10">
    <property type="entry name" value="2-enoyl-CoA Hydratase, Chain A, domain 1"/>
    <property type="match status" value="1"/>
</dbReference>
<reference evidence="2 3" key="1">
    <citation type="journal article" date="2013" name="Antonie Van Leeuwenhoek">
        <title>Sphingomonas ginsenosidivorax sp. nov., with the ability to transform ginsenosides.</title>
        <authorList>
            <person name="Jin X.F."/>
            <person name="Kim J.K."/>
            <person name="Liu Q.M."/>
            <person name="Kang M.S."/>
            <person name="He D."/>
            <person name="Jin F.X."/>
            <person name="Kim S.C."/>
            <person name="Im W.T."/>
        </authorList>
    </citation>
    <scope>NUCLEOTIDE SEQUENCE [LARGE SCALE GENOMIC DNA]</scope>
    <source>
        <strain evidence="2 3">KHI67</strain>
    </source>
</reference>
<comment type="caution">
    <text evidence="2">The sequence shown here is derived from an EMBL/GenBank/DDBJ whole genome shotgun (WGS) entry which is preliminary data.</text>
</comment>
<accession>A0A5C6UDW0</accession>
<dbReference type="InterPro" id="IPR001753">
    <property type="entry name" value="Enoyl-CoA_hydra/iso"/>
</dbReference>
<evidence type="ECO:0000256" key="1">
    <source>
        <dbReference type="ARBA" id="ARBA00005254"/>
    </source>
</evidence>
<dbReference type="Pfam" id="PF00378">
    <property type="entry name" value="ECH_1"/>
    <property type="match status" value="1"/>
</dbReference>
<dbReference type="GO" id="GO:0016853">
    <property type="term" value="F:isomerase activity"/>
    <property type="evidence" value="ECO:0007669"/>
    <property type="project" value="UniProtKB-KW"/>
</dbReference>
<name>A0A5C6UDW0_9SPHN</name>
<dbReference type="AlphaFoldDB" id="A0A5C6UDW0"/>
<gene>
    <name evidence="2" type="ORF">FSB78_04565</name>
</gene>
<proteinExistence type="inferred from homology"/>
<dbReference type="CDD" id="cd06558">
    <property type="entry name" value="crotonase-like"/>
    <property type="match status" value="1"/>
</dbReference>
<sequence>MDEELLVEPALLASGEFGDAKPLGLVDLDRLPRAPLAWRLPPWPIFGIGDRSHPAAAALDGVVEPPVSIDRLVAQVGRHPHAAAVSVQVLRATEPMPVDQALLIESLGYAVLQGSGEHAAWIAARPVVARAPEPGRVVTTRDGATLSIVIDRPAAHNAIDRTMRDALFEAFTVAEMDPDIVRVALRSTGAAFGTGADLGEFGTTRDPATAHAIRGLSLPAHPLSRCATKVDVHVQGACVGSSLEIAAFAGRVTASRAAWFQLPELAMGVLPGAGGCVSVARRIGRQRAALMILSGQRIDAATALRWGLVDAIMDEPPVDPRHADLHRR</sequence>
<organism evidence="2 3">
    <name type="scientific">Sphingomonas ginsenosidivorax</name>
    <dbReference type="NCBI Taxonomy" id="862135"/>
    <lineage>
        <taxon>Bacteria</taxon>
        <taxon>Pseudomonadati</taxon>
        <taxon>Pseudomonadota</taxon>
        <taxon>Alphaproteobacteria</taxon>
        <taxon>Sphingomonadales</taxon>
        <taxon>Sphingomonadaceae</taxon>
        <taxon>Sphingomonas</taxon>
    </lineage>
</organism>
<dbReference type="EMBL" id="VOQR01000001">
    <property type="protein sequence ID" value="TXC70296.1"/>
    <property type="molecule type" value="Genomic_DNA"/>
</dbReference>
<dbReference type="SUPFAM" id="SSF52096">
    <property type="entry name" value="ClpP/crotonase"/>
    <property type="match status" value="1"/>
</dbReference>
<dbReference type="Proteomes" id="UP000321250">
    <property type="component" value="Unassembled WGS sequence"/>
</dbReference>
<comment type="similarity">
    <text evidence="1">Belongs to the enoyl-CoA hydratase/isomerase family.</text>
</comment>
<protein>
    <submittedName>
        <fullName evidence="2">Enoyl-CoA hydratase/isomerase family protein</fullName>
    </submittedName>
</protein>
<evidence type="ECO:0000313" key="3">
    <source>
        <dbReference type="Proteomes" id="UP000321250"/>
    </source>
</evidence>
<dbReference type="PANTHER" id="PTHR43802">
    <property type="entry name" value="ENOYL-COA HYDRATASE"/>
    <property type="match status" value="1"/>
</dbReference>
<dbReference type="PANTHER" id="PTHR43802:SF1">
    <property type="entry name" value="IP11341P-RELATED"/>
    <property type="match status" value="1"/>
</dbReference>
<dbReference type="InterPro" id="IPR029045">
    <property type="entry name" value="ClpP/crotonase-like_dom_sf"/>
</dbReference>
<dbReference type="RefSeq" id="WP_147080352.1">
    <property type="nucleotide sequence ID" value="NZ_VOQR01000001.1"/>
</dbReference>
<evidence type="ECO:0000313" key="2">
    <source>
        <dbReference type="EMBL" id="TXC70296.1"/>
    </source>
</evidence>
<keyword evidence="2" id="KW-0413">Isomerase</keyword>
<keyword evidence="3" id="KW-1185">Reference proteome</keyword>